<dbReference type="Pfam" id="PF26095">
    <property type="entry name" value="CC_Bre1"/>
    <property type="match status" value="1"/>
</dbReference>
<keyword evidence="9 15" id="KW-0862">Zinc</keyword>
<evidence type="ECO:0000256" key="15">
    <source>
        <dbReference type="RuleBase" id="RU365038"/>
    </source>
</evidence>
<dbReference type="EC" id="2.3.2.27" evidence="15"/>
<dbReference type="SMART" id="SM00184">
    <property type="entry name" value="RING"/>
    <property type="match status" value="1"/>
</dbReference>
<evidence type="ECO:0000256" key="2">
    <source>
        <dbReference type="ARBA" id="ARBA00004123"/>
    </source>
</evidence>
<keyword evidence="20" id="KW-1185">Reference proteome</keyword>
<dbReference type="RefSeq" id="XP_064657261.1">
    <property type="nucleotide sequence ID" value="XM_064804491.1"/>
</dbReference>
<dbReference type="Pfam" id="PF08647">
    <property type="entry name" value="BRE1"/>
    <property type="match status" value="1"/>
</dbReference>
<proteinExistence type="inferred from homology"/>
<feature type="domain" description="RING-type" evidence="18">
    <location>
        <begin position="684"/>
        <end position="722"/>
    </location>
</feature>
<evidence type="ECO:0000313" key="19">
    <source>
        <dbReference type="EMBL" id="KAK5167555.1"/>
    </source>
</evidence>
<dbReference type="InterPro" id="IPR001841">
    <property type="entry name" value="Znf_RING"/>
</dbReference>
<evidence type="ECO:0000313" key="20">
    <source>
        <dbReference type="Proteomes" id="UP001337655"/>
    </source>
</evidence>
<feature type="coiled-coil region" evidence="16">
    <location>
        <begin position="575"/>
        <end position="665"/>
    </location>
</feature>
<evidence type="ECO:0000256" key="1">
    <source>
        <dbReference type="ARBA" id="ARBA00000900"/>
    </source>
</evidence>
<comment type="function">
    <text evidence="13">E3 ubiquitin-protein ligase that mediates monoubiquitination of histone H2B to form H2BK123ub1. H2BK123ub1 gives a specific tag for epigenetic transcriptional activation and is also a prerequisite for H3K4me and H3K79me formation.</text>
</comment>
<dbReference type="SUPFAM" id="SSF57850">
    <property type="entry name" value="RING/U-box"/>
    <property type="match status" value="1"/>
</dbReference>
<keyword evidence="10 15" id="KW-0156">Chromatin regulator</keyword>
<dbReference type="PROSITE" id="PS00518">
    <property type="entry name" value="ZF_RING_1"/>
    <property type="match status" value="1"/>
</dbReference>
<dbReference type="GO" id="GO:0061630">
    <property type="term" value="F:ubiquitin protein ligase activity"/>
    <property type="evidence" value="ECO:0007669"/>
    <property type="project" value="UniProtKB-EC"/>
</dbReference>
<comment type="caution">
    <text evidence="19">The sequence shown here is derived from an EMBL/GenBank/DDBJ whole genome shotgun (WGS) entry which is preliminary data.</text>
</comment>
<dbReference type="InterPro" id="IPR013956">
    <property type="entry name" value="E3_ubiquit_lig_Bre1"/>
</dbReference>
<evidence type="ECO:0000256" key="6">
    <source>
        <dbReference type="ARBA" id="ARBA00022723"/>
    </source>
</evidence>
<dbReference type="Gene3D" id="3.30.40.10">
    <property type="entry name" value="Zinc/RING finger domain, C3HC4 (zinc finger)"/>
    <property type="match status" value="1"/>
</dbReference>
<keyword evidence="12 15" id="KW-0539">Nucleus</keyword>
<accession>A0AAV9P856</accession>
<protein>
    <recommendedName>
        <fullName evidence="15">E3 ubiquitin protein ligase</fullName>
        <ecNumber evidence="15">2.3.2.27</ecNumber>
    </recommendedName>
</protein>
<comment type="pathway">
    <text evidence="3 15">Protein modification; protein ubiquitination.</text>
</comment>
<evidence type="ECO:0000256" key="14">
    <source>
        <dbReference type="PROSITE-ProRule" id="PRU00175"/>
    </source>
</evidence>
<dbReference type="PROSITE" id="PS50089">
    <property type="entry name" value="ZF_RING_2"/>
    <property type="match status" value="1"/>
</dbReference>
<dbReference type="Pfam" id="PF00097">
    <property type="entry name" value="zf-C3HC4"/>
    <property type="match status" value="1"/>
</dbReference>
<comment type="subcellular location">
    <subcellularLocation>
        <location evidence="2 15">Nucleus</location>
    </subcellularLocation>
</comment>
<keyword evidence="11 15" id="KW-0175">Coiled coil</keyword>
<dbReference type="GO" id="GO:0008270">
    <property type="term" value="F:zinc ion binding"/>
    <property type="evidence" value="ECO:0007669"/>
    <property type="project" value="UniProtKB-KW"/>
</dbReference>
<name>A0AAV9P856_9PEZI</name>
<dbReference type="GeneID" id="89928590"/>
<gene>
    <name evidence="19" type="primary">BRE1</name>
    <name evidence="19" type="ORF">LTR77_007254</name>
</gene>
<keyword evidence="7 14" id="KW-0863">Zinc-finger</keyword>
<keyword evidence="19" id="KW-0012">Acyltransferase</keyword>
<comment type="catalytic activity">
    <reaction evidence="1 15">
        <text>S-ubiquitinyl-[E2 ubiquitin-conjugating enzyme]-L-cysteine + [acceptor protein]-L-lysine = [E2 ubiquitin-conjugating enzyme]-L-cysteine + N(6)-ubiquitinyl-[acceptor protein]-L-lysine.</text>
        <dbReference type="EC" id="2.3.2.27"/>
    </reaction>
</comment>
<feature type="compositionally biased region" description="Polar residues" evidence="17">
    <location>
        <begin position="251"/>
        <end position="260"/>
    </location>
</feature>
<dbReference type="PANTHER" id="PTHR23163">
    <property type="entry name" value="RING FINGER PROTEIN-RELATED"/>
    <property type="match status" value="1"/>
</dbReference>
<dbReference type="Proteomes" id="UP001337655">
    <property type="component" value="Unassembled WGS sequence"/>
</dbReference>
<feature type="coiled-coil region" evidence="16">
    <location>
        <begin position="277"/>
        <end position="412"/>
    </location>
</feature>
<dbReference type="GO" id="GO:0033503">
    <property type="term" value="C:HULC complex"/>
    <property type="evidence" value="ECO:0007669"/>
    <property type="project" value="TreeGrafter"/>
</dbReference>
<evidence type="ECO:0000256" key="11">
    <source>
        <dbReference type="ARBA" id="ARBA00023054"/>
    </source>
</evidence>
<evidence type="ECO:0000256" key="13">
    <source>
        <dbReference type="ARBA" id="ARBA00059679"/>
    </source>
</evidence>
<evidence type="ECO:0000256" key="9">
    <source>
        <dbReference type="ARBA" id="ARBA00022833"/>
    </source>
</evidence>
<feature type="coiled-coil region" evidence="16">
    <location>
        <begin position="180"/>
        <end position="235"/>
    </location>
</feature>
<dbReference type="GO" id="GO:0005634">
    <property type="term" value="C:nucleus"/>
    <property type="evidence" value="ECO:0007669"/>
    <property type="project" value="UniProtKB-SubCell"/>
</dbReference>
<evidence type="ECO:0000256" key="10">
    <source>
        <dbReference type="ARBA" id="ARBA00022853"/>
    </source>
</evidence>
<keyword evidence="8 15" id="KW-0833">Ubl conjugation pathway</keyword>
<feature type="coiled-coil region" evidence="16">
    <location>
        <begin position="470"/>
        <end position="532"/>
    </location>
</feature>
<evidence type="ECO:0000256" key="7">
    <source>
        <dbReference type="ARBA" id="ARBA00022771"/>
    </source>
</evidence>
<comment type="similarity">
    <text evidence="4 15">Belongs to the BRE1 family.</text>
</comment>
<dbReference type="InterPro" id="IPR013083">
    <property type="entry name" value="Znf_RING/FYVE/PHD"/>
</dbReference>
<dbReference type="CDD" id="cd16499">
    <property type="entry name" value="RING-HC_Bre1-like"/>
    <property type="match status" value="1"/>
</dbReference>
<evidence type="ECO:0000256" key="8">
    <source>
        <dbReference type="ARBA" id="ARBA00022786"/>
    </source>
</evidence>
<dbReference type="PANTHER" id="PTHR23163:SF0">
    <property type="entry name" value="E3 UBIQUITIN-PROTEIN LIGASE BRE1"/>
    <property type="match status" value="1"/>
</dbReference>
<evidence type="ECO:0000256" key="16">
    <source>
        <dbReference type="SAM" id="Coils"/>
    </source>
</evidence>
<dbReference type="AlphaFoldDB" id="A0AAV9P856"/>
<feature type="region of interest" description="Disordered" evidence="17">
    <location>
        <begin position="245"/>
        <end position="276"/>
    </location>
</feature>
<evidence type="ECO:0000256" key="17">
    <source>
        <dbReference type="SAM" id="MobiDB-lite"/>
    </source>
</evidence>
<organism evidence="19 20">
    <name type="scientific">Saxophila tyrrhenica</name>
    <dbReference type="NCBI Taxonomy" id="1690608"/>
    <lineage>
        <taxon>Eukaryota</taxon>
        <taxon>Fungi</taxon>
        <taxon>Dikarya</taxon>
        <taxon>Ascomycota</taxon>
        <taxon>Pezizomycotina</taxon>
        <taxon>Dothideomycetes</taxon>
        <taxon>Dothideomycetidae</taxon>
        <taxon>Mycosphaerellales</taxon>
        <taxon>Extremaceae</taxon>
        <taxon>Saxophila</taxon>
    </lineage>
</organism>
<dbReference type="GO" id="GO:0006325">
    <property type="term" value="P:chromatin organization"/>
    <property type="evidence" value="ECO:0007669"/>
    <property type="project" value="UniProtKB-KW"/>
</dbReference>
<evidence type="ECO:0000259" key="18">
    <source>
        <dbReference type="PROSITE" id="PS50089"/>
    </source>
</evidence>
<dbReference type="InterPro" id="IPR058643">
    <property type="entry name" value="BRE1-like_CC"/>
</dbReference>
<sequence>MTTTQAPPAALPPSVDVKVKMEDRKRSLAADVDDLAPARKRLIKDENGQQMRMDAEKEKEVENYQKDAIMRQMKEYKRQRKDFEEQVNDLQKKCQYHDEHLRTIDAWFAQLLDEVRVLASQLLPTPPPSASSTSGEEMYNSALLFKDNEMFSEHLQARSGSIKNCISDLFGRLPTASEGVEDLRRQLNELLAREKEHAVDLRKAIDDKDSLSERLEQASWRYMTAEKKLERAKSAQVLKLERAAMMGGNGDASSPTTKKSGTPKGEGEVNGEAETGVATAEAEAARKEAVAAAEKQKAQLEEIESENERLTNELSAARTKLASLSDDEYAETSLFKTIKSQYEDIIKRVNDLEATNIQLREEAQKLQAERTAYRSAVDEEHRMNNTEIEMQIARAENDLSRIRGQRDEFQSELSIRRSADENRRTSADQAKELAAARDSRIAALESEVERLRLRLGESQPSEGNLDDFDAETLKNKLRTLESQYALLSNELPSMEAAWKKTQVLASRKVEEVGNWEEQIARLSAEKAKADQKFFATMKAKDMQLNELRILKSQNARSSEIVSQLKDTDGKTRELVANLERQIADSRENVNKLESQHRVLEQKRKDASISAEGFKKQIEELKALVAGKDKEALGTAKGKREAEEELEKCKARLDDTKKQFEQLKKAKAASTGSGGEDEWRKLAICPVCNANIRNTVLKLCGHVFCSDCVKDLISNRSRKCPSCGRAFGNGDHMPVVLT</sequence>
<evidence type="ECO:0000256" key="12">
    <source>
        <dbReference type="ARBA" id="ARBA00023242"/>
    </source>
</evidence>
<dbReference type="InterPro" id="IPR017907">
    <property type="entry name" value="Znf_RING_CS"/>
</dbReference>
<keyword evidence="5 15" id="KW-0808">Transferase</keyword>
<dbReference type="InterPro" id="IPR018957">
    <property type="entry name" value="Znf_C3HC4_RING-type"/>
</dbReference>
<reference evidence="19 20" key="1">
    <citation type="submission" date="2023-08" db="EMBL/GenBank/DDBJ databases">
        <title>Black Yeasts Isolated from many extreme environments.</title>
        <authorList>
            <person name="Coleine C."/>
            <person name="Stajich J.E."/>
            <person name="Selbmann L."/>
        </authorList>
    </citation>
    <scope>NUCLEOTIDE SEQUENCE [LARGE SCALE GENOMIC DNA]</scope>
    <source>
        <strain evidence="19 20">CCFEE 5935</strain>
    </source>
</reference>
<feature type="coiled-coil region" evidence="16">
    <location>
        <begin position="66"/>
        <end position="93"/>
    </location>
</feature>
<evidence type="ECO:0000256" key="3">
    <source>
        <dbReference type="ARBA" id="ARBA00004906"/>
    </source>
</evidence>
<dbReference type="GO" id="GO:0016567">
    <property type="term" value="P:protein ubiquitination"/>
    <property type="evidence" value="ECO:0007669"/>
    <property type="project" value="UniProtKB-UniRule"/>
</dbReference>
<dbReference type="EMBL" id="JAVRRT010000011">
    <property type="protein sequence ID" value="KAK5167555.1"/>
    <property type="molecule type" value="Genomic_DNA"/>
</dbReference>
<keyword evidence="6 15" id="KW-0479">Metal-binding</keyword>
<evidence type="ECO:0000256" key="4">
    <source>
        <dbReference type="ARBA" id="ARBA00005555"/>
    </source>
</evidence>
<evidence type="ECO:0000256" key="5">
    <source>
        <dbReference type="ARBA" id="ARBA00022679"/>
    </source>
</evidence>